<proteinExistence type="predicted"/>
<comment type="caution">
    <text evidence="1">The sequence shown here is derived from an EMBL/GenBank/DDBJ whole genome shotgun (WGS) entry which is preliminary data.</text>
</comment>
<evidence type="ECO:0000313" key="1">
    <source>
        <dbReference type="EMBL" id="KAJ4432687.1"/>
    </source>
</evidence>
<dbReference type="Proteomes" id="UP001148838">
    <property type="component" value="Unassembled WGS sequence"/>
</dbReference>
<name>A0ABQ8SEZ1_PERAM</name>
<organism evidence="1 2">
    <name type="scientific">Periplaneta americana</name>
    <name type="common">American cockroach</name>
    <name type="synonym">Blatta americana</name>
    <dbReference type="NCBI Taxonomy" id="6978"/>
    <lineage>
        <taxon>Eukaryota</taxon>
        <taxon>Metazoa</taxon>
        <taxon>Ecdysozoa</taxon>
        <taxon>Arthropoda</taxon>
        <taxon>Hexapoda</taxon>
        <taxon>Insecta</taxon>
        <taxon>Pterygota</taxon>
        <taxon>Neoptera</taxon>
        <taxon>Polyneoptera</taxon>
        <taxon>Dictyoptera</taxon>
        <taxon>Blattodea</taxon>
        <taxon>Blattoidea</taxon>
        <taxon>Blattidae</taxon>
        <taxon>Blattinae</taxon>
        <taxon>Periplaneta</taxon>
    </lineage>
</organism>
<sequence length="361" mass="40713">MAGLCEGGNEPPDSLKASKLIDTAVLRGQYGGYAPAVTYYALRPEVYCTSPIWAELRVHRSSTRTDLTTTVPYSQQNKQKRDKQTLNMFICVVFFVHELETDVVPHRKKSSGDRCGERAGHCKWIVASTVVVVCLHVKTANTRRVRTSVVFRFVLHAYAIGILNCVDAALVPLHTTARMRLSSYKKCFRVALIVSNDRNKAQLTLVLLPQNRGRVCSTELVSLVRSRNMFAFFSDERAFNIESYFRTAKILFAENQMDLAANDREPLKLAIGIPLLQSLADFDRIISSLTSVLENVGDKVNEKRANIISKNPGYYQLKEIYIAHKTNGLRYETISVPDVICMHITVGYISCIFGRHETVER</sequence>
<dbReference type="EMBL" id="JAJSOF020000029">
    <property type="protein sequence ID" value="KAJ4432687.1"/>
    <property type="molecule type" value="Genomic_DNA"/>
</dbReference>
<reference evidence="1 2" key="1">
    <citation type="journal article" date="2022" name="Allergy">
        <title>Genome assembly and annotation of Periplaneta americana reveal a comprehensive cockroach allergen profile.</title>
        <authorList>
            <person name="Wang L."/>
            <person name="Xiong Q."/>
            <person name="Saelim N."/>
            <person name="Wang L."/>
            <person name="Nong W."/>
            <person name="Wan A.T."/>
            <person name="Shi M."/>
            <person name="Liu X."/>
            <person name="Cao Q."/>
            <person name="Hui J.H.L."/>
            <person name="Sookrung N."/>
            <person name="Leung T.F."/>
            <person name="Tungtrongchitr A."/>
            <person name="Tsui S.K.W."/>
        </authorList>
    </citation>
    <scope>NUCLEOTIDE SEQUENCE [LARGE SCALE GENOMIC DNA]</scope>
    <source>
        <strain evidence="1">PWHHKU_190912</strain>
    </source>
</reference>
<evidence type="ECO:0000313" key="2">
    <source>
        <dbReference type="Proteomes" id="UP001148838"/>
    </source>
</evidence>
<protein>
    <submittedName>
        <fullName evidence="1">Uncharacterized protein</fullName>
    </submittedName>
</protein>
<gene>
    <name evidence="1" type="ORF">ANN_21310</name>
</gene>
<accession>A0ABQ8SEZ1</accession>
<keyword evidence="2" id="KW-1185">Reference proteome</keyword>